<dbReference type="PANTHER" id="PTHR10151">
    <property type="entry name" value="ECTONUCLEOTIDE PYROPHOSPHATASE/PHOSPHODIESTERASE"/>
    <property type="match status" value="1"/>
</dbReference>
<dbReference type="Pfam" id="PF01663">
    <property type="entry name" value="Phosphodiest"/>
    <property type="match status" value="1"/>
</dbReference>
<evidence type="ECO:0000313" key="1">
    <source>
        <dbReference type="EMBL" id="MBD1382323.1"/>
    </source>
</evidence>
<dbReference type="Gene3D" id="3.40.720.10">
    <property type="entry name" value="Alkaline Phosphatase, subunit A"/>
    <property type="match status" value="1"/>
</dbReference>
<evidence type="ECO:0000313" key="2">
    <source>
        <dbReference type="Proteomes" id="UP000626844"/>
    </source>
</evidence>
<dbReference type="RefSeq" id="WP_191160405.1">
    <property type="nucleotide sequence ID" value="NZ_JACXAI010000029.1"/>
</dbReference>
<keyword evidence="2" id="KW-1185">Reference proteome</keyword>
<reference evidence="1" key="1">
    <citation type="submission" date="2020-09" db="EMBL/GenBank/DDBJ databases">
        <title>A novel bacterium of genus Bacillus, isolated from South China Sea.</title>
        <authorList>
            <person name="Huang H."/>
            <person name="Mo K."/>
            <person name="Hu Y."/>
        </authorList>
    </citation>
    <scope>NUCLEOTIDE SEQUENCE</scope>
    <source>
        <strain evidence="1">IB182487</strain>
    </source>
</reference>
<dbReference type="AlphaFoldDB" id="A0A926RXW5"/>
<dbReference type="EMBL" id="JACXAI010000029">
    <property type="protein sequence ID" value="MBD1382323.1"/>
    <property type="molecule type" value="Genomic_DNA"/>
</dbReference>
<gene>
    <name evidence="1" type="ORF">IC621_19055</name>
</gene>
<dbReference type="GO" id="GO:0016787">
    <property type="term" value="F:hydrolase activity"/>
    <property type="evidence" value="ECO:0007669"/>
    <property type="project" value="UniProtKB-ARBA"/>
</dbReference>
<sequence>MIFRSIIVVFLLFLLIGCSLFGPKHLHKPLNIIHTNDKASPKIVLVVVDSLMDKSFKKAIQEGKAPALEFFLKHGRYNKELVSSYPTMSVTIDSSLLTGSYPDKHKIPGLVWFKDNEQRVINYGNGFIEMIKYGVPPFAQNSLYQFNNVDLSRNAKTIHEDLDTIGKQTSSINVLVYRGNYKHILNTPNILAKTISIPDQYQTNGPRMLSLGAFIRQDQENKHLLNRVGINDAFSVQELKYLFKNNLLPDFTVMYMPENDYSVHRKGPMTTKGLEKLDKHLQEVLDVFPKWENALDNMIWIIIGDSSQSAVKKNKKEALIDLRKALSNYKVLKLGEHAQNSDEVAITANERMAYIYNLGDNFSIRDIAQKLQGDTRIAWLAWKENGMNRVISGQHKGGLHFKPKGPYKDLYNQTWDIRGNNEILDLEIKDNHHITYKSYPDGLARLHGALHSHKGNFLIVDAKPGYEFIGESSPEHTGGGAHGSMHKDDSLTSMIVTGTNKNINHLRMIDLKWWILDIIEKK</sequence>
<accession>A0A926RXW5</accession>
<dbReference type="SUPFAM" id="SSF53649">
    <property type="entry name" value="Alkaline phosphatase-like"/>
    <property type="match status" value="1"/>
</dbReference>
<organism evidence="1 2">
    <name type="scientific">Metabacillus arenae</name>
    <dbReference type="NCBI Taxonomy" id="2771434"/>
    <lineage>
        <taxon>Bacteria</taxon>
        <taxon>Bacillati</taxon>
        <taxon>Bacillota</taxon>
        <taxon>Bacilli</taxon>
        <taxon>Bacillales</taxon>
        <taxon>Bacillaceae</taxon>
        <taxon>Metabacillus</taxon>
    </lineage>
</organism>
<comment type="caution">
    <text evidence="1">The sequence shown here is derived from an EMBL/GenBank/DDBJ whole genome shotgun (WGS) entry which is preliminary data.</text>
</comment>
<dbReference type="InterPro" id="IPR017850">
    <property type="entry name" value="Alkaline_phosphatase_core_sf"/>
</dbReference>
<dbReference type="InterPro" id="IPR002591">
    <property type="entry name" value="Phosphodiest/P_Trfase"/>
</dbReference>
<protein>
    <submittedName>
        <fullName evidence="1">Alkaline phosphatase family protein</fullName>
    </submittedName>
</protein>
<dbReference type="Proteomes" id="UP000626844">
    <property type="component" value="Unassembled WGS sequence"/>
</dbReference>
<proteinExistence type="predicted"/>
<name>A0A926RXW5_9BACI</name>
<dbReference type="PROSITE" id="PS51257">
    <property type="entry name" value="PROKAR_LIPOPROTEIN"/>
    <property type="match status" value="1"/>
</dbReference>
<dbReference type="PANTHER" id="PTHR10151:SF120">
    <property type="entry name" value="BIS(5'-ADENOSYL)-TRIPHOSPHATASE"/>
    <property type="match status" value="1"/>
</dbReference>